<comment type="caution">
    <text evidence="1">The sequence shown here is derived from an EMBL/GenBank/DDBJ whole genome shotgun (WGS) entry which is preliminary data.</text>
</comment>
<protein>
    <submittedName>
        <fullName evidence="1">Uncharacterized protein</fullName>
    </submittedName>
</protein>
<name>A0ABP0AX80_9PEZI</name>
<evidence type="ECO:0000313" key="2">
    <source>
        <dbReference type="Proteomes" id="UP001642482"/>
    </source>
</evidence>
<keyword evidence="2" id="KW-1185">Reference proteome</keyword>
<gene>
    <name evidence="1" type="ORF">SEUCBS140593_001322</name>
</gene>
<reference evidence="1 2" key="1">
    <citation type="submission" date="2024-01" db="EMBL/GenBank/DDBJ databases">
        <authorList>
            <person name="Allen C."/>
            <person name="Tagirdzhanova G."/>
        </authorList>
    </citation>
    <scope>NUCLEOTIDE SEQUENCE [LARGE SCALE GENOMIC DNA]</scope>
</reference>
<sequence length="152" mass="17657">MPHAVDDVSVTTTVVPRDILDEPQFWTLPPWYHCHIQTHAGTTIFWLPMDSKEGQVYAQLTTNAARLPYIIAHCLEVRHTTIPDCLYFQDVQFNTRYCIRRHTPEFNGLMRLARPDGGMLWPRGSAQWEMVTQYYRDHGENVGVIPAFSRPE</sequence>
<evidence type="ECO:0000313" key="1">
    <source>
        <dbReference type="EMBL" id="CAK7211900.1"/>
    </source>
</evidence>
<accession>A0ABP0AX80</accession>
<dbReference type="Proteomes" id="UP001642482">
    <property type="component" value="Unassembled WGS sequence"/>
</dbReference>
<dbReference type="EMBL" id="CAWUHD010000008">
    <property type="protein sequence ID" value="CAK7211900.1"/>
    <property type="molecule type" value="Genomic_DNA"/>
</dbReference>
<proteinExistence type="predicted"/>
<organism evidence="1 2">
    <name type="scientific">Sporothrix eucalyptigena</name>
    <dbReference type="NCBI Taxonomy" id="1812306"/>
    <lineage>
        <taxon>Eukaryota</taxon>
        <taxon>Fungi</taxon>
        <taxon>Dikarya</taxon>
        <taxon>Ascomycota</taxon>
        <taxon>Pezizomycotina</taxon>
        <taxon>Sordariomycetes</taxon>
        <taxon>Sordariomycetidae</taxon>
        <taxon>Ophiostomatales</taxon>
        <taxon>Ophiostomataceae</taxon>
        <taxon>Sporothrix</taxon>
    </lineage>
</organism>